<dbReference type="EMBL" id="SRLO01010025">
    <property type="protein sequence ID" value="TNN26540.1"/>
    <property type="molecule type" value="Genomic_DNA"/>
</dbReference>
<gene>
    <name evidence="2" type="ORF">EYF80_063324</name>
</gene>
<evidence type="ECO:0000256" key="1">
    <source>
        <dbReference type="SAM" id="MobiDB-lite"/>
    </source>
</evidence>
<protein>
    <submittedName>
        <fullName evidence="2">Uncharacterized protein</fullName>
    </submittedName>
</protein>
<organism evidence="2 3">
    <name type="scientific">Liparis tanakae</name>
    <name type="common">Tanaka's snailfish</name>
    <dbReference type="NCBI Taxonomy" id="230148"/>
    <lineage>
        <taxon>Eukaryota</taxon>
        <taxon>Metazoa</taxon>
        <taxon>Chordata</taxon>
        <taxon>Craniata</taxon>
        <taxon>Vertebrata</taxon>
        <taxon>Euteleostomi</taxon>
        <taxon>Actinopterygii</taxon>
        <taxon>Neopterygii</taxon>
        <taxon>Teleostei</taxon>
        <taxon>Neoteleostei</taxon>
        <taxon>Acanthomorphata</taxon>
        <taxon>Eupercaria</taxon>
        <taxon>Perciformes</taxon>
        <taxon>Cottioidei</taxon>
        <taxon>Cottales</taxon>
        <taxon>Liparidae</taxon>
        <taxon>Liparis</taxon>
    </lineage>
</organism>
<sequence length="103" mass="11179">MAIAPSARLTGKYSLALSVTAQHRQSKTAGPEERVEDAGEFSPGVGRSVQKGRRWETRADRNPQVAVTPPAGGRGRHPYEAPALLQIYARRVALPLTALFQTE</sequence>
<evidence type="ECO:0000313" key="2">
    <source>
        <dbReference type="EMBL" id="TNN26540.1"/>
    </source>
</evidence>
<reference evidence="2 3" key="1">
    <citation type="submission" date="2019-03" db="EMBL/GenBank/DDBJ databases">
        <title>First draft genome of Liparis tanakae, snailfish: a comprehensive survey of snailfish specific genes.</title>
        <authorList>
            <person name="Kim W."/>
            <person name="Song I."/>
            <person name="Jeong J.-H."/>
            <person name="Kim D."/>
            <person name="Kim S."/>
            <person name="Ryu S."/>
            <person name="Song J.Y."/>
            <person name="Lee S.K."/>
        </authorList>
    </citation>
    <scope>NUCLEOTIDE SEQUENCE [LARGE SCALE GENOMIC DNA]</scope>
    <source>
        <tissue evidence="2">Muscle</tissue>
    </source>
</reference>
<proteinExistence type="predicted"/>
<dbReference type="AlphaFoldDB" id="A0A4Z2ED97"/>
<comment type="caution">
    <text evidence="2">The sequence shown here is derived from an EMBL/GenBank/DDBJ whole genome shotgun (WGS) entry which is preliminary data.</text>
</comment>
<feature type="region of interest" description="Disordered" evidence="1">
    <location>
        <begin position="22"/>
        <end position="78"/>
    </location>
</feature>
<accession>A0A4Z2ED97</accession>
<evidence type="ECO:0000313" key="3">
    <source>
        <dbReference type="Proteomes" id="UP000314294"/>
    </source>
</evidence>
<keyword evidence="3" id="KW-1185">Reference proteome</keyword>
<dbReference type="Proteomes" id="UP000314294">
    <property type="component" value="Unassembled WGS sequence"/>
</dbReference>
<name>A0A4Z2ED97_9TELE</name>